<dbReference type="GO" id="GO:0044283">
    <property type="term" value="P:small molecule biosynthetic process"/>
    <property type="evidence" value="ECO:0007669"/>
    <property type="project" value="UniProtKB-ARBA"/>
</dbReference>
<evidence type="ECO:0000256" key="3">
    <source>
        <dbReference type="ARBA" id="ARBA00008056"/>
    </source>
</evidence>
<dbReference type="InterPro" id="IPR044861">
    <property type="entry name" value="IPNS-like_FE2OG_OXY"/>
</dbReference>
<evidence type="ECO:0000313" key="12">
    <source>
        <dbReference type="Proteomes" id="UP000249363"/>
    </source>
</evidence>
<keyword evidence="7" id="KW-0333">Golgi apparatus</keyword>
<dbReference type="PROSITE" id="PS51471">
    <property type="entry name" value="FE2OG_OXY"/>
    <property type="match status" value="1"/>
</dbReference>
<dbReference type="InterPro" id="IPR011012">
    <property type="entry name" value="Longin-like_dom_sf"/>
</dbReference>
<keyword evidence="5" id="KW-0256">Endoplasmic reticulum</keyword>
<dbReference type="GO" id="GO:0030008">
    <property type="term" value="C:TRAPP complex"/>
    <property type="evidence" value="ECO:0007669"/>
    <property type="project" value="InterPro"/>
</dbReference>
<evidence type="ECO:0000313" key="11">
    <source>
        <dbReference type="EMBL" id="RAO67496.1"/>
    </source>
</evidence>
<dbReference type="InterPro" id="IPR026992">
    <property type="entry name" value="DIOX_N"/>
</dbReference>
<evidence type="ECO:0000256" key="8">
    <source>
        <dbReference type="ARBA" id="ARBA00038179"/>
    </source>
</evidence>
<dbReference type="EMBL" id="MIKG01000005">
    <property type="protein sequence ID" value="RAO67496.1"/>
    <property type="molecule type" value="Genomic_DNA"/>
</dbReference>
<accession>A0A364KVA6</accession>
<dbReference type="GO" id="GO:0005783">
    <property type="term" value="C:endoplasmic reticulum"/>
    <property type="evidence" value="ECO:0007669"/>
    <property type="project" value="UniProtKB-SubCell"/>
</dbReference>
<dbReference type="InterPro" id="IPR005123">
    <property type="entry name" value="Oxoglu/Fe-dep_dioxygenase_dom"/>
</dbReference>
<dbReference type="Pfam" id="PF04099">
    <property type="entry name" value="Sybindin"/>
    <property type="match status" value="1"/>
</dbReference>
<evidence type="ECO:0000256" key="6">
    <source>
        <dbReference type="ARBA" id="ARBA00022892"/>
    </source>
</evidence>
<keyword evidence="6" id="KW-0931">ER-Golgi transport</keyword>
<feature type="compositionally biased region" description="Low complexity" evidence="9">
    <location>
        <begin position="454"/>
        <end position="478"/>
    </location>
</feature>
<dbReference type="FunFam" id="3.30.450.70:FF:000007">
    <property type="entry name" value="Putative sybindin-like family protein"/>
    <property type="match status" value="1"/>
</dbReference>
<dbReference type="Pfam" id="PF14226">
    <property type="entry name" value="DIOX_N"/>
    <property type="match status" value="1"/>
</dbReference>
<dbReference type="InterPro" id="IPR007233">
    <property type="entry name" value="TRAPPC"/>
</dbReference>
<organism evidence="11 12">
    <name type="scientific">Talaromyces amestolkiae</name>
    <dbReference type="NCBI Taxonomy" id="1196081"/>
    <lineage>
        <taxon>Eukaryota</taxon>
        <taxon>Fungi</taxon>
        <taxon>Dikarya</taxon>
        <taxon>Ascomycota</taxon>
        <taxon>Pezizomycotina</taxon>
        <taxon>Eurotiomycetes</taxon>
        <taxon>Eurotiomycetidae</taxon>
        <taxon>Eurotiales</taxon>
        <taxon>Trichocomaceae</taxon>
        <taxon>Talaromyces</taxon>
        <taxon>Talaromyces sect. Talaromyces</taxon>
    </lineage>
</organism>
<dbReference type="PANTHER" id="PTHR47990">
    <property type="entry name" value="2-OXOGLUTARATE (2OG) AND FE(II)-DEPENDENT OXYGENASE SUPERFAMILY PROTEIN-RELATED"/>
    <property type="match status" value="1"/>
</dbReference>
<evidence type="ECO:0000256" key="7">
    <source>
        <dbReference type="ARBA" id="ARBA00023034"/>
    </source>
</evidence>
<comment type="caution">
    <text evidence="11">The sequence shown here is derived from an EMBL/GenBank/DDBJ whole genome shotgun (WGS) entry which is preliminary data.</text>
</comment>
<keyword evidence="4" id="KW-0813">Transport</keyword>
<keyword evidence="12" id="KW-1185">Reference proteome</keyword>
<name>A0A364KVA6_TALAM</name>
<evidence type="ECO:0000259" key="10">
    <source>
        <dbReference type="PROSITE" id="PS51471"/>
    </source>
</evidence>
<comment type="similarity">
    <text evidence="8">Belongs to the TRAPP small subunits family. TRAPPC4 subfamily.</text>
</comment>
<evidence type="ECO:0000256" key="9">
    <source>
        <dbReference type="SAM" id="MobiDB-lite"/>
    </source>
</evidence>
<dbReference type="AlphaFoldDB" id="A0A364KVA6"/>
<dbReference type="InterPro" id="IPR050231">
    <property type="entry name" value="Iron_ascorbate_oxido_reductase"/>
</dbReference>
<dbReference type="GO" id="GO:0005794">
    <property type="term" value="C:Golgi apparatus"/>
    <property type="evidence" value="ECO:0007669"/>
    <property type="project" value="UniProtKB-SubCell"/>
</dbReference>
<dbReference type="STRING" id="1196081.A0A364KVA6"/>
<dbReference type="InterPro" id="IPR027443">
    <property type="entry name" value="IPNS-like_sf"/>
</dbReference>
<dbReference type="Proteomes" id="UP000249363">
    <property type="component" value="Unassembled WGS sequence"/>
</dbReference>
<dbReference type="OrthoDB" id="246406at2759"/>
<evidence type="ECO:0000256" key="2">
    <source>
        <dbReference type="ARBA" id="ARBA00004555"/>
    </source>
</evidence>
<dbReference type="CDD" id="cd14856">
    <property type="entry name" value="TRAPPC4_synbindin"/>
    <property type="match status" value="1"/>
</dbReference>
<dbReference type="Pfam" id="PF03171">
    <property type="entry name" value="2OG-FeII_Oxy"/>
    <property type="match status" value="1"/>
</dbReference>
<proteinExistence type="inferred from homology"/>
<feature type="domain" description="Fe2OG dioxygenase" evidence="10">
    <location>
        <begin position="208"/>
        <end position="309"/>
    </location>
</feature>
<comment type="subcellular location">
    <subcellularLocation>
        <location evidence="1">Endoplasmic reticulum</location>
    </subcellularLocation>
    <subcellularLocation>
        <location evidence="2">Golgi apparatus</location>
    </subcellularLocation>
</comment>
<reference evidence="11 12" key="1">
    <citation type="journal article" date="2017" name="Biotechnol. Biofuels">
        <title>Differential beta-glucosidase expression as a function of carbon source availability in Talaromyces amestolkiae: a genomic and proteomic approach.</title>
        <authorList>
            <person name="de Eugenio L.I."/>
            <person name="Mendez-Liter J.A."/>
            <person name="Nieto-Dominguez M."/>
            <person name="Alonso L."/>
            <person name="Gil-Munoz J."/>
            <person name="Barriuso J."/>
            <person name="Prieto A."/>
            <person name="Martinez M.J."/>
        </authorList>
    </citation>
    <scope>NUCLEOTIDE SEQUENCE [LARGE SCALE GENOMIC DNA]</scope>
    <source>
        <strain evidence="11 12">CIB</strain>
    </source>
</reference>
<comment type="similarity">
    <text evidence="3">Belongs to the iron/ascorbate-dependent oxidoreductase family.</text>
</comment>
<sequence length="563" mass="63943">MATETETAEEYVYYHQGGIPGRRPVLRGSKAYQTFEEIPLVDVTDITSPSFEARKAVADKVAKACAEVGFFYAQNHDVPQDVIDEIFAAIKEFFDQPNEEKMKVHIHKKVGFRGFEPLFETKLDSKTRGDMKESFLMGPDKTDAAQELPFPAHTGESVNNWPPNNERFRVAVTKYYNHLQRFSKELTRTFALALGMDEHFFDRMCTFPAGYVRPLHYPPQEVSGGEEPGIAAHTDFACFTVLCQGQVGGLEVLNKNGIWISAPPIPRTFVVNIADFMQHITNGYFQSTVHRVINKTGEERYSIPFFYAFDDEAELEVLPSCREEGKEYESVRVGEYIAHRFKISRTKHPDKAQVKHRGSLKERWGTLGRHNSGRSNTRRCRAGNNNHRRLEIDRPSIAAMAVFSLIIINKAGGLIYQREFQAGLQKLSTNDYLVLAGTFHGVHAITRSITPRIPTANPNPQTTSTPTTPSASLSWSLPEPGQPKTGIEVLETDRFRLTCFQTQTGTKFLLFTDPLMTNIDTVMKKVYELYADYVMKNPFYQLEMPVRCEAFDRHLGTWIRGRA</sequence>
<dbReference type="PRINTS" id="PR00682">
    <property type="entry name" value="IPNSYNTHASE"/>
</dbReference>
<dbReference type="SMART" id="SM01399">
    <property type="entry name" value="Sybindin"/>
    <property type="match status" value="1"/>
</dbReference>
<feature type="region of interest" description="Disordered" evidence="9">
    <location>
        <begin position="450"/>
        <end position="480"/>
    </location>
</feature>
<protein>
    <recommendedName>
        <fullName evidence="10">Fe2OG dioxygenase domain-containing protein</fullName>
    </recommendedName>
</protein>
<evidence type="ECO:0000256" key="4">
    <source>
        <dbReference type="ARBA" id="ARBA00022448"/>
    </source>
</evidence>
<dbReference type="SUPFAM" id="SSF51197">
    <property type="entry name" value="Clavaminate synthase-like"/>
    <property type="match status" value="1"/>
</dbReference>
<dbReference type="Gene3D" id="2.60.120.330">
    <property type="entry name" value="B-lactam Antibiotic, Isopenicillin N Synthase, Chain"/>
    <property type="match status" value="1"/>
</dbReference>
<dbReference type="GeneID" id="63792724"/>
<gene>
    <name evidence="11" type="ORF">BHQ10_003508</name>
</gene>
<evidence type="ECO:0000256" key="5">
    <source>
        <dbReference type="ARBA" id="ARBA00022824"/>
    </source>
</evidence>
<dbReference type="Gene3D" id="3.30.450.70">
    <property type="match status" value="1"/>
</dbReference>
<evidence type="ECO:0000256" key="1">
    <source>
        <dbReference type="ARBA" id="ARBA00004240"/>
    </source>
</evidence>
<dbReference type="RefSeq" id="XP_040732012.1">
    <property type="nucleotide sequence ID" value="XM_040875772.1"/>
</dbReference>
<dbReference type="GO" id="GO:0048193">
    <property type="term" value="P:Golgi vesicle transport"/>
    <property type="evidence" value="ECO:0007669"/>
    <property type="project" value="UniProtKB-ARBA"/>
</dbReference>
<dbReference type="SUPFAM" id="SSF64356">
    <property type="entry name" value="SNARE-like"/>
    <property type="match status" value="1"/>
</dbReference>